<dbReference type="HOGENOM" id="CLU_2741508_0_0_1"/>
<evidence type="ECO:0000313" key="2">
    <source>
        <dbReference type="Proteomes" id="UP000053989"/>
    </source>
</evidence>
<evidence type="ECO:0000313" key="1">
    <source>
        <dbReference type="EMBL" id="KIM66690.1"/>
    </source>
</evidence>
<gene>
    <name evidence="1" type="ORF">SCLCIDRAFT_293654</name>
</gene>
<reference evidence="2" key="2">
    <citation type="submission" date="2015-01" db="EMBL/GenBank/DDBJ databases">
        <title>Evolutionary Origins and Diversification of the Mycorrhizal Mutualists.</title>
        <authorList>
            <consortium name="DOE Joint Genome Institute"/>
            <consortium name="Mycorrhizal Genomics Consortium"/>
            <person name="Kohler A."/>
            <person name="Kuo A."/>
            <person name="Nagy L.G."/>
            <person name="Floudas D."/>
            <person name="Copeland A."/>
            <person name="Barry K.W."/>
            <person name="Cichocki N."/>
            <person name="Veneault-Fourrey C."/>
            <person name="LaButti K."/>
            <person name="Lindquist E.A."/>
            <person name="Lipzen A."/>
            <person name="Lundell T."/>
            <person name="Morin E."/>
            <person name="Murat C."/>
            <person name="Riley R."/>
            <person name="Ohm R."/>
            <person name="Sun H."/>
            <person name="Tunlid A."/>
            <person name="Henrissat B."/>
            <person name="Grigoriev I.V."/>
            <person name="Hibbett D.S."/>
            <person name="Martin F."/>
        </authorList>
    </citation>
    <scope>NUCLEOTIDE SEQUENCE [LARGE SCALE GENOMIC DNA]</scope>
    <source>
        <strain evidence="2">Foug A</strain>
    </source>
</reference>
<dbReference type="Proteomes" id="UP000053989">
    <property type="component" value="Unassembled WGS sequence"/>
</dbReference>
<proteinExistence type="predicted"/>
<reference evidence="1 2" key="1">
    <citation type="submission" date="2014-04" db="EMBL/GenBank/DDBJ databases">
        <authorList>
            <consortium name="DOE Joint Genome Institute"/>
            <person name="Kuo A."/>
            <person name="Kohler A."/>
            <person name="Nagy L.G."/>
            <person name="Floudas D."/>
            <person name="Copeland A."/>
            <person name="Barry K.W."/>
            <person name="Cichocki N."/>
            <person name="Veneault-Fourrey C."/>
            <person name="LaButti K."/>
            <person name="Lindquist E.A."/>
            <person name="Lipzen A."/>
            <person name="Lundell T."/>
            <person name="Morin E."/>
            <person name="Murat C."/>
            <person name="Sun H."/>
            <person name="Tunlid A."/>
            <person name="Henrissat B."/>
            <person name="Grigoriev I.V."/>
            <person name="Hibbett D.S."/>
            <person name="Martin F."/>
            <person name="Nordberg H.P."/>
            <person name="Cantor M.N."/>
            <person name="Hua S.X."/>
        </authorList>
    </citation>
    <scope>NUCLEOTIDE SEQUENCE [LARGE SCALE GENOMIC DNA]</scope>
    <source>
        <strain evidence="1 2">Foug A</strain>
    </source>
</reference>
<dbReference type="EMBL" id="KN822016">
    <property type="protein sequence ID" value="KIM66690.1"/>
    <property type="molecule type" value="Genomic_DNA"/>
</dbReference>
<name>A0A0C3E1P3_9AGAM</name>
<keyword evidence="2" id="KW-1185">Reference proteome</keyword>
<dbReference type="AlphaFoldDB" id="A0A0C3E1P3"/>
<accession>A0A0C3E1P3</accession>
<sequence>MHFGYQSICRSWLKRCQLDPGMCPYFQCHRFLSCPTCLSHRLLLSFLSALRTHGDQYSSNSGKTDQRGYHS</sequence>
<organism evidence="1 2">
    <name type="scientific">Scleroderma citrinum Foug A</name>
    <dbReference type="NCBI Taxonomy" id="1036808"/>
    <lineage>
        <taxon>Eukaryota</taxon>
        <taxon>Fungi</taxon>
        <taxon>Dikarya</taxon>
        <taxon>Basidiomycota</taxon>
        <taxon>Agaricomycotina</taxon>
        <taxon>Agaricomycetes</taxon>
        <taxon>Agaricomycetidae</taxon>
        <taxon>Boletales</taxon>
        <taxon>Sclerodermatineae</taxon>
        <taxon>Sclerodermataceae</taxon>
        <taxon>Scleroderma</taxon>
    </lineage>
</organism>
<dbReference type="InParanoid" id="A0A0C3E1P3"/>
<protein>
    <submittedName>
        <fullName evidence="1">Uncharacterized protein</fullName>
    </submittedName>
</protein>